<dbReference type="EMBL" id="VSSQ01132207">
    <property type="protein sequence ID" value="MPN58890.1"/>
    <property type="molecule type" value="Genomic_DNA"/>
</dbReference>
<feature type="domain" description="Thoeris anti-defense 2-like" evidence="1">
    <location>
        <begin position="81"/>
        <end position="145"/>
    </location>
</feature>
<proteinExistence type="predicted"/>
<evidence type="ECO:0000313" key="2">
    <source>
        <dbReference type="EMBL" id="MPN58890.1"/>
    </source>
</evidence>
<reference evidence="2" key="1">
    <citation type="submission" date="2019-08" db="EMBL/GenBank/DDBJ databases">
        <authorList>
            <person name="Kucharzyk K."/>
            <person name="Murdoch R.W."/>
            <person name="Higgins S."/>
            <person name="Loffler F."/>
        </authorList>
    </citation>
    <scope>NUCLEOTIDE SEQUENCE</scope>
</reference>
<gene>
    <name evidence="2" type="ORF">SDC9_206606</name>
</gene>
<sequence>MLFDKAFKLMKEGHKIKLPSWGGYWCWENDTIMMYCKDGKVLDIRETTTVDYTFSNVTSDEWILADAENTPVLGGEALFGFDEAMKYLKRGIPVRRKAWQPDVKICTQFPDEHSKMTAPYLYVESRFGRVPWKETMVEMFNEDWMFAE</sequence>
<accession>A0A645J6X5</accession>
<dbReference type="InterPro" id="IPR021361">
    <property type="entry name" value="Tad2-like_dom"/>
</dbReference>
<comment type="caution">
    <text evidence="2">The sequence shown here is derived from an EMBL/GenBank/DDBJ whole genome shotgun (WGS) entry which is preliminary data.</text>
</comment>
<dbReference type="AlphaFoldDB" id="A0A645J6X5"/>
<evidence type="ECO:0000259" key="1">
    <source>
        <dbReference type="Pfam" id="PF11195"/>
    </source>
</evidence>
<protein>
    <recommendedName>
        <fullName evidence="1">Thoeris anti-defense 2-like domain-containing protein</fullName>
    </recommendedName>
</protein>
<name>A0A645J6X5_9ZZZZ</name>
<organism evidence="2">
    <name type="scientific">bioreactor metagenome</name>
    <dbReference type="NCBI Taxonomy" id="1076179"/>
    <lineage>
        <taxon>unclassified sequences</taxon>
        <taxon>metagenomes</taxon>
        <taxon>ecological metagenomes</taxon>
    </lineage>
</organism>
<dbReference type="Pfam" id="PF11195">
    <property type="entry name" value="Tad2-like"/>
    <property type="match status" value="1"/>
</dbReference>